<name>A0A7W4FF41_GLUDI</name>
<dbReference type="Proteomes" id="UP000550787">
    <property type="component" value="Unassembled WGS sequence"/>
</dbReference>
<dbReference type="InterPro" id="IPR014710">
    <property type="entry name" value="RmlC-like_jellyroll"/>
</dbReference>
<feature type="domain" description="Mannose-6-phosphate isomerase type II C-terminal" evidence="1">
    <location>
        <begin position="40"/>
        <end position="131"/>
    </location>
</feature>
<comment type="caution">
    <text evidence="2">The sequence shown here is derived from an EMBL/GenBank/DDBJ whole genome shotgun (WGS) entry which is preliminary data.</text>
</comment>
<dbReference type="Pfam" id="PF01050">
    <property type="entry name" value="MannoseP_isomer"/>
    <property type="match status" value="1"/>
</dbReference>
<evidence type="ECO:0000313" key="2">
    <source>
        <dbReference type="EMBL" id="MBB2156591.1"/>
    </source>
</evidence>
<proteinExistence type="predicted"/>
<dbReference type="InterPro" id="IPR001538">
    <property type="entry name" value="Man6P_isomerase-2_C"/>
</dbReference>
<gene>
    <name evidence="2" type="ORF">HLH33_09770</name>
</gene>
<dbReference type="AlphaFoldDB" id="A0A7W4FF41"/>
<dbReference type="InterPro" id="IPR011051">
    <property type="entry name" value="RmlC_Cupin_sf"/>
</dbReference>
<sequence length="238" mass="27624">MHQVVKAPCSQDMYAIRYTLERQLNGNEKFDEDIYLNDFIKKPWGHEYRVYCDSMYDVWKLRIDPAQTTSMHCHLHKDTVLLCLGGTGTTTFIDGAVHYVTPGSHVYIPRGVFHQTAADRGNALHLVEVENPRNKFDLLRISDPYGRKLAPYEGDDDAETGIEPMEQLGPGRFMRRQDTERKFRFQLFEEIYAPLLEDPISVISLDLRHHVDGRIRLMNSNGRAQVRRKHTYLAIFPS</sequence>
<dbReference type="SUPFAM" id="SSF51182">
    <property type="entry name" value="RmlC-like cupins"/>
    <property type="match status" value="1"/>
</dbReference>
<evidence type="ECO:0000313" key="3">
    <source>
        <dbReference type="Proteomes" id="UP000550787"/>
    </source>
</evidence>
<reference evidence="2 3" key="1">
    <citation type="submission" date="2020-04" db="EMBL/GenBank/DDBJ databases">
        <title>Description of novel Gluconacetobacter.</title>
        <authorList>
            <person name="Sombolestani A."/>
        </authorList>
    </citation>
    <scope>NUCLEOTIDE SEQUENCE [LARGE SCALE GENOMIC DNA]</scope>
    <source>
        <strain evidence="2 3">LMG 7603</strain>
    </source>
</reference>
<dbReference type="RefSeq" id="WP_183115822.1">
    <property type="nucleotide sequence ID" value="NZ_JABEQG010000015.1"/>
</dbReference>
<dbReference type="Gene3D" id="2.60.120.10">
    <property type="entry name" value="Jelly Rolls"/>
    <property type="match status" value="1"/>
</dbReference>
<evidence type="ECO:0000259" key="1">
    <source>
        <dbReference type="Pfam" id="PF01050"/>
    </source>
</evidence>
<protein>
    <submittedName>
        <fullName evidence="2">Cupin domain-containing protein</fullName>
    </submittedName>
</protein>
<accession>A0A7W4FF41</accession>
<organism evidence="2 3">
    <name type="scientific">Gluconacetobacter diazotrophicus</name>
    <name type="common">Acetobacter diazotrophicus</name>
    <dbReference type="NCBI Taxonomy" id="33996"/>
    <lineage>
        <taxon>Bacteria</taxon>
        <taxon>Pseudomonadati</taxon>
        <taxon>Pseudomonadota</taxon>
        <taxon>Alphaproteobacteria</taxon>
        <taxon>Acetobacterales</taxon>
        <taxon>Acetobacteraceae</taxon>
        <taxon>Gluconacetobacter</taxon>
    </lineage>
</organism>
<dbReference type="EMBL" id="JABEQG010000015">
    <property type="protein sequence ID" value="MBB2156591.1"/>
    <property type="molecule type" value="Genomic_DNA"/>
</dbReference>